<comment type="caution">
    <text evidence="2">The sequence shown here is derived from an EMBL/GenBank/DDBJ whole genome shotgun (WGS) entry which is preliminary data.</text>
</comment>
<sequence length="421" mass="43939">MRRTLVGPSSTARPAPAAAPRPVVQKGGLAVSWRADVGGVACVAQSSACLAVATDDGAVVFVDTAGEITARSPQIADEGPNAMAFSHDGAWVVAAFDDGRARVVRTDGTLAVVHAVAPEAVAGKRARQVAATSCTTLDDDFVASAGKLVHCCSLTGDLIHAVTFEAPVRALCDASAGLFRGYAVAHGCVCVLVQRDGEVNWRYASQRPLRSLLARGDFVAAGTFDGAVQVWGGEDLAASLQSFCQSDGEALAWSADGAFLAVTGARAACFDFSGDRPPHPYRRDRGDGPDYIPRVLGFQDGSRERCVAWAPGGAILATADSTGVVRLWNLRGRLKKGGQGHPQRPEDMKPQFFLFPQLDAAHPSGASERPAFLGWLGPDVVAAVYECGDVVAFRVAPPPAVAAAPPPPLIFDKATDPKNVM</sequence>
<accession>A0A8J2SKP0</accession>
<gene>
    <name evidence="2" type="ORF">PECAL_3P21320</name>
</gene>
<dbReference type="Pfam" id="PF00400">
    <property type="entry name" value="WD40"/>
    <property type="match status" value="2"/>
</dbReference>
<organism evidence="2 3">
    <name type="scientific">Pelagomonas calceolata</name>
    <dbReference type="NCBI Taxonomy" id="35677"/>
    <lineage>
        <taxon>Eukaryota</taxon>
        <taxon>Sar</taxon>
        <taxon>Stramenopiles</taxon>
        <taxon>Ochrophyta</taxon>
        <taxon>Pelagophyceae</taxon>
        <taxon>Pelagomonadales</taxon>
        <taxon>Pelagomonadaceae</taxon>
        <taxon>Pelagomonas</taxon>
    </lineage>
</organism>
<dbReference type="InterPro" id="IPR011047">
    <property type="entry name" value="Quinoprotein_ADH-like_sf"/>
</dbReference>
<evidence type="ECO:0000313" key="3">
    <source>
        <dbReference type="Proteomes" id="UP000789595"/>
    </source>
</evidence>
<dbReference type="OrthoDB" id="10251741at2759"/>
<proteinExistence type="predicted"/>
<name>A0A8J2SKP0_9STRA</name>
<keyword evidence="3" id="KW-1185">Reference proteome</keyword>
<dbReference type="InterPro" id="IPR001680">
    <property type="entry name" value="WD40_rpt"/>
</dbReference>
<evidence type="ECO:0000256" key="1">
    <source>
        <dbReference type="PROSITE-ProRule" id="PRU00221"/>
    </source>
</evidence>
<protein>
    <submittedName>
        <fullName evidence="2">Uncharacterized protein</fullName>
    </submittedName>
</protein>
<dbReference type="InterPro" id="IPR015943">
    <property type="entry name" value="WD40/YVTN_repeat-like_dom_sf"/>
</dbReference>
<dbReference type="Gene3D" id="2.130.10.10">
    <property type="entry name" value="YVTN repeat-like/Quinoprotein amine dehydrogenase"/>
    <property type="match status" value="2"/>
</dbReference>
<dbReference type="Proteomes" id="UP000789595">
    <property type="component" value="Unassembled WGS sequence"/>
</dbReference>
<dbReference type="AlphaFoldDB" id="A0A8J2SKP0"/>
<dbReference type="PROSITE" id="PS50082">
    <property type="entry name" value="WD_REPEATS_2"/>
    <property type="match status" value="1"/>
</dbReference>
<evidence type="ECO:0000313" key="2">
    <source>
        <dbReference type="EMBL" id="CAH0372153.1"/>
    </source>
</evidence>
<dbReference type="SUPFAM" id="SSF50998">
    <property type="entry name" value="Quinoprotein alcohol dehydrogenase-like"/>
    <property type="match status" value="1"/>
</dbReference>
<feature type="repeat" description="WD" evidence="1">
    <location>
        <begin position="307"/>
        <end position="331"/>
    </location>
</feature>
<dbReference type="SMART" id="SM00320">
    <property type="entry name" value="WD40"/>
    <property type="match status" value="4"/>
</dbReference>
<reference evidence="2" key="1">
    <citation type="submission" date="2021-11" db="EMBL/GenBank/DDBJ databases">
        <authorList>
            <consortium name="Genoscope - CEA"/>
            <person name="William W."/>
        </authorList>
    </citation>
    <scope>NUCLEOTIDE SEQUENCE</scope>
</reference>
<dbReference type="EMBL" id="CAKKNE010000003">
    <property type="protein sequence ID" value="CAH0372153.1"/>
    <property type="molecule type" value="Genomic_DNA"/>
</dbReference>
<keyword evidence="1" id="KW-0853">WD repeat</keyword>